<dbReference type="AlphaFoldDB" id="A0A7N0SVD9"/>
<evidence type="ECO:0000313" key="2">
    <source>
        <dbReference type="Proteomes" id="UP000594263"/>
    </source>
</evidence>
<dbReference type="Gramene" id="Kaladp0003s0035.1.v1.1">
    <property type="protein sequence ID" value="Kaladp0003s0035.1.v1.1.CDS.1"/>
    <property type="gene ID" value="Kaladp0003s0035.v1.1"/>
</dbReference>
<organism evidence="1 2">
    <name type="scientific">Kalanchoe fedtschenkoi</name>
    <name type="common">Lavender scallops</name>
    <name type="synonym">South American air plant</name>
    <dbReference type="NCBI Taxonomy" id="63787"/>
    <lineage>
        <taxon>Eukaryota</taxon>
        <taxon>Viridiplantae</taxon>
        <taxon>Streptophyta</taxon>
        <taxon>Embryophyta</taxon>
        <taxon>Tracheophyta</taxon>
        <taxon>Spermatophyta</taxon>
        <taxon>Magnoliopsida</taxon>
        <taxon>eudicotyledons</taxon>
        <taxon>Gunneridae</taxon>
        <taxon>Pentapetalae</taxon>
        <taxon>Saxifragales</taxon>
        <taxon>Crassulaceae</taxon>
        <taxon>Kalanchoe</taxon>
    </lineage>
</organism>
<evidence type="ECO:0000313" key="1">
    <source>
        <dbReference type="EnsemblPlants" id="Kaladp0003s0035.1.v1.1.CDS.1"/>
    </source>
</evidence>
<protein>
    <submittedName>
        <fullName evidence="1">Uncharacterized protein</fullName>
    </submittedName>
</protein>
<proteinExistence type="predicted"/>
<name>A0A7N0SVD9_KALFE</name>
<dbReference type="Proteomes" id="UP000594263">
    <property type="component" value="Unplaced"/>
</dbReference>
<reference evidence="1" key="1">
    <citation type="submission" date="2021-01" db="UniProtKB">
        <authorList>
            <consortium name="EnsemblPlants"/>
        </authorList>
    </citation>
    <scope>IDENTIFICATION</scope>
</reference>
<dbReference type="EnsemblPlants" id="Kaladp0003s0035.1.v1.1">
    <property type="protein sequence ID" value="Kaladp0003s0035.1.v1.1.CDS.1"/>
    <property type="gene ID" value="Kaladp0003s0035.v1.1"/>
</dbReference>
<keyword evidence="2" id="KW-1185">Reference proteome</keyword>
<accession>A0A7N0SVD9</accession>
<sequence>MIATWGTRPGSVAAACGRLWNSRETSDPSTGLLLLGFGASTRKLWRGGFGSQFPYIFFIKYNVQNDFWWMIQFFSFM</sequence>